<feature type="domain" description="DUF306" evidence="2">
    <location>
        <begin position="63"/>
        <end position="171"/>
    </location>
</feature>
<dbReference type="InParanoid" id="A0A5Q0BG19"/>
<name>A0A5Q0BG19_9GAMM</name>
<dbReference type="AlphaFoldDB" id="A0A5Q0BG19"/>
<reference evidence="3 4" key="1">
    <citation type="submission" date="2019-09" db="EMBL/GenBank/DDBJ databases">
        <title>Ecophysiology of the spiral-shaped methanotroph Methylospira mobilis as revealed by the complete genome sequence.</title>
        <authorList>
            <person name="Oshkin I.Y."/>
            <person name="Dedysh S.N."/>
            <person name="Miroshnikov K."/>
            <person name="Danilova O.V."/>
            <person name="Hakobyan A."/>
            <person name="Liesack W."/>
        </authorList>
    </citation>
    <scope>NUCLEOTIDE SEQUENCE [LARGE SCALE GENOMIC DNA]</scope>
    <source>
        <strain evidence="3 4">Shm1</strain>
    </source>
</reference>
<sequence length="176" mass="19815">MKARATPSNPYRFAARLLIILAFLCAAGACTTAKPAKVATSAKKAPIRPDVPAPDIYNDGTHLSNARWKWVTTVQAHDNKRHLLHLDNYFLELKTDGWFNVESPCFKGDGMYEAEDGRIALILLHSHPSKHCLHPESLTFFLKTLEAGSSYREDAERLSLYDKRGNNTLIFMRQGE</sequence>
<evidence type="ECO:0000259" key="2">
    <source>
        <dbReference type="Pfam" id="PF03724"/>
    </source>
</evidence>
<dbReference type="InterPro" id="IPR005184">
    <property type="entry name" value="DUF306_Meta_HslJ"/>
</dbReference>
<gene>
    <name evidence="3" type="ORF">F6R98_05040</name>
</gene>
<protein>
    <submittedName>
        <fullName evidence="3">META domain-containing protein</fullName>
    </submittedName>
</protein>
<feature type="chain" id="PRO_5024994258" evidence="1">
    <location>
        <begin position="30"/>
        <end position="176"/>
    </location>
</feature>
<dbReference type="Pfam" id="PF03724">
    <property type="entry name" value="META"/>
    <property type="match status" value="1"/>
</dbReference>
<dbReference type="RefSeq" id="WP_153248057.1">
    <property type="nucleotide sequence ID" value="NZ_CP044205.1"/>
</dbReference>
<organism evidence="3 4">
    <name type="scientific">Candidatus Methylospira mobilis</name>
    <dbReference type="NCBI Taxonomy" id="1808979"/>
    <lineage>
        <taxon>Bacteria</taxon>
        <taxon>Pseudomonadati</taxon>
        <taxon>Pseudomonadota</taxon>
        <taxon>Gammaproteobacteria</taxon>
        <taxon>Methylococcales</taxon>
        <taxon>Methylococcaceae</taxon>
        <taxon>Candidatus Methylospira</taxon>
    </lineage>
</organism>
<feature type="signal peptide" evidence="1">
    <location>
        <begin position="1"/>
        <end position="29"/>
    </location>
</feature>
<accession>A0A5Q0BG19</accession>
<keyword evidence="4" id="KW-1185">Reference proteome</keyword>
<evidence type="ECO:0000313" key="4">
    <source>
        <dbReference type="Proteomes" id="UP000325755"/>
    </source>
</evidence>
<evidence type="ECO:0000256" key="1">
    <source>
        <dbReference type="SAM" id="SignalP"/>
    </source>
</evidence>
<proteinExistence type="predicted"/>
<dbReference type="Proteomes" id="UP000325755">
    <property type="component" value="Chromosome"/>
</dbReference>
<dbReference type="PROSITE" id="PS51257">
    <property type="entry name" value="PROKAR_LIPOPROTEIN"/>
    <property type="match status" value="1"/>
</dbReference>
<evidence type="ECO:0000313" key="3">
    <source>
        <dbReference type="EMBL" id="QFY42072.1"/>
    </source>
</evidence>
<keyword evidence="1" id="KW-0732">Signal</keyword>
<dbReference type="EMBL" id="CP044205">
    <property type="protein sequence ID" value="QFY42072.1"/>
    <property type="molecule type" value="Genomic_DNA"/>
</dbReference>
<dbReference type="KEGG" id="mmob:F6R98_05040"/>